<evidence type="ECO:0000313" key="1">
    <source>
        <dbReference type="EnsemblMetazoa" id="PPA36561.1"/>
    </source>
</evidence>
<dbReference type="PANTHER" id="PTHR31464">
    <property type="entry name" value="PROTEIN CBG01266"/>
    <property type="match status" value="1"/>
</dbReference>
<organism evidence="1 2">
    <name type="scientific">Pristionchus pacificus</name>
    <name type="common">Parasitic nematode worm</name>
    <dbReference type="NCBI Taxonomy" id="54126"/>
    <lineage>
        <taxon>Eukaryota</taxon>
        <taxon>Metazoa</taxon>
        <taxon>Ecdysozoa</taxon>
        <taxon>Nematoda</taxon>
        <taxon>Chromadorea</taxon>
        <taxon>Rhabditida</taxon>
        <taxon>Rhabditina</taxon>
        <taxon>Diplogasteromorpha</taxon>
        <taxon>Diplogasteroidea</taxon>
        <taxon>Neodiplogasteridae</taxon>
        <taxon>Pristionchus</taxon>
    </lineage>
</organism>
<name>A0A2A6CW78_PRIPA</name>
<proteinExistence type="predicted"/>
<accession>A0A8R1YRX5</accession>
<keyword evidence="2" id="KW-1185">Reference proteome</keyword>
<accession>A0A2A6CW78</accession>
<dbReference type="AlphaFoldDB" id="A0A2A6CW78"/>
<evidence type="ECO:0000313" key="2">
    <source>
        <dbReference type="Proteomes" id="UP000005239"/>
    </source>
</evidence>
<dbReference type="EnsemblMetazoa" id="PPA36561.1">
    <property type="protein sequence ID" value="PPA36561.1"/>
    <property type="gene ID" value="WBGene00274930"/>
</dbReference>
<sequence length="299" mass="34569">AFIRDDKDFENMAAEKKPLPLAAEILDSLKKNATNPFHKMVNKDTIYGGGRKDLKLLSDMFGQLGERRRLKNLAKLKTNAEMEKTDAEKLTVTVAKFQGKIREFLNAHETSNPYWDKYLEQFLHQVNKKALSTTEKAKMIQSFLLNIMTKDQFVVIATQLHLCYSGRILYNDKIRDCFVTGKHTLMVMRSGNNVTEPYRWEKMESEGSKMMQLFNCTAGSDEIFHETAWSMNATMGALFTSKGVKGRFQTEVLNVSSNGRKDFPGWWKSGLQYAELNQSEYMRNLMSRKYEYSYLVLCF</sequence>
<dbReference type="Pfam" id="PF05075">
    <property type="entry name" value="DUF684"/>
    <property type="match status" value="1"/>
</dbReference>
<gene>
    <name evidence="1" type="primary">WBGene00274930</name>
</gene>
<reference evidence="1" key="2">
    <citation type="submission" date="2022-06" db="UniProtKB">
        <authorList>
            <consortium name="EnsemblMetazoa"/>
        </authorList>
    </citation>
    <scope>IDENTIFICATION</scope>
    <source>
        <strain evidence="1">PS312</strain>
    </source>
</reference>
<reference evidence="2" key="1">
    <citation type="journal article" date="2008" name="Nat. Genet.">
        <title>The Pristionchus pacificus genome provides a unique perspective on nematode lifestyle and parasitism.</title>
        <authorList>
            <person name="Dieterich C."/>
            <person name="Clifton S.W."/>
            <person name="Schuster L.N."/>
            <person name="Chinwalla A."/>
            <person name="Delehaunty K."/>
            <person name="Dinkelacker I."/>
            <person name="Fulton L."/>
            <person name="Fulton R."/>
            <person name="Godfrey J."/>
            <person name="Minx P."/>
            <person name="Mitreva M."/>
            <person name="Roeseler W."/>
            <person name="Tian H."/>
            <person name="Witte H."/>
            <person name="Yang S.P."/>
            <person name="Wilson R.K."/>
            <person name="Sommer R.J."/>
        </authorList>
    </citation>
    <scope>NUCLEOTIDE SEQUENCE [LARGE SCALE GENOMIC DNA]</scope>
    <source>
        <strain evidence="2">PS312</strain>
    </source>
</reference>
<dbReference type="Proteomes" id="UP000005239">
    <property type="component" value="Unassembled WGS sequence"/>
</dbReference>
<protein>
    <submittedName>
        <fullName evidence="1">Uncharacterized protein</fullName>
    </submittedName>
</protein>
<dbReference type="InterPro" id="IPR007767">
    <property type="entry name" value="DUF684"/>
</dbReference>
<dbReference type="PANTHER" id="PTHR31464:SF7">
    <property type="entry name" value="DUF4781 DOMAIN-CONTAINING PROTEIN"/>
    <property type="match status" value="1"/>
</dbReference>